<dbReference type="GO" id="GO:0022857">
    <property type="term" value="F:transmembrane transporter activity"/>
    <property type="evidence" value="ECO:0007669"/>
    <property type="project" value="InterPro"/>
</dbReference>
<dbReference type="PROSITE" id="PS50850">
    <property type="entry name" value="MFS"/>
    <property type="match status" value="1"/>
</dbReference>
<feature type="transmembrane region" description="Helical" evidence="4">
    <location>
        <begin position="70"/>
        <end position="89"/>
    </location>
</feature>
<evidence type="ECO:0000313" key="7">
    <source>
        <dbReference type="Proteomes" id="UP000178606"/>
    </source>
</evidence>
<dbReference type="EMBL" id="MFKF01000165">
    <property type="protein sequence ID" value="OGG51864.1"/>
    <property type="molecule type" value="Genomic_DNA"/>
</dbReference>
<feature type="transmembrane region" description="Helical" evidence="4">
    <location>
        <begin position="283"/>
        <end position="304"/>
    </location>
</feature>
<feature type="transmembrane region" description="Helical" evidence="4">
    <location>
        <begin position="101"/>
        <end position="119"/>
    </location>
</feature>
<evidence type="ECO:0000256" key="2">
    <source>
        <dbReference type="ARBA" id="ARBA00022989"/>
    </source>
</evidence>
<evidence type="ECO:0000256" key="4">
    <source>
        <dbReference type="SAM" id="Phobius"/>
    </source>
</evidence>
<feature type="transmembrane region" description="Helical" evidence="4">
    <location>
        <begin position="241"/>
        <end position="263"/>
    </location>
</feature>
<gene>
    <name evidence="6" type="ORF">A3F84_15185</name>
</gene>
<feature type="transmembrane region" description="Helical" evidence="4">
    <location>
        <begin position="38"/>
        <end position="58"/>
    </location>
</feature>
<evidence type="ECO:0000313" key="6">
    <source>
        <dbReference type="EMBL" id="OGG51864.1"/>
    </source>
</evidence>
<dbReference type="InterPro" id="IPR020846">
    <property type="entry name" value="MFS_dom"/>
</dbReference>
<name>A0A1F6CRU2_HANXR</name>
<sequence>MIRESDEGQARAEEVEDFVLQSLFHRVDLRRFSRNAQLYFAFSILYSSGMALFSLLYNLYLLRLGYREDFIGLLAGMMPLTSGLCAIPIGMGSDRWGRKPFMMAASLLLALSQVGLCLITRSTPLLALGLLSGISPAMVYVNHVPYLSENSRPEDRGTVISLAFSTYIVTSMAMSLVGGNLPRWVGDWMGVGLDRPEPFRYALLFGTALTACSILPALKMGEARPSRGPLPKEADSASPDLVPWSILLIFAATSALRGLGMGLSFPFFNVFFEESLHASTREIGLIFFCSRLVSMPSAVVSPGLSRRFGAVPALFSLRLISGVSLAVLGVTGSLPPAFGVFLVYSIAESMATPQEMTFATNQVSRAYWGRGQSLRVTGSQLSAAAGSVMAGRMIVSAGYGFTFGLAALAVFGSAILLLAKFGWHYQE</sequence>
<accession>A0A1F6CRU2</accession>
<dbReference type="InterPro" id="IPR036259">
    <property type="entry name" value="MFS_trans_sf"/>
</dbReference>
<feature type="transmembrane region" description="Helical" evidence="4">
    <location>
        <begin position="125"/>
        <end position="147"/>
    </location>
</feature>
<keyword evidence="1 4" id="KW-0812">Transmembrane</keyword>
<dbReference type="PANTHER" id="PTHR23520:SF5">
    <property type="entry name" value="TRANSPORTER, PUTATIVE (AFU_ORTHOLOGUE AFUA_3G04000)-RELATED"/>
    <property type="match status" value="1"/>
</dbReference>
<organism evidence="6 7">
    <name type="scientific">Handelsmanbacteria sp. (strain RIFCSPLOWO2_12_FULL_64_10)</name>
    <dbReference type="NCBI Taxonomy" id="1817868"/>
    <lineage>
        <taxon>Bacteria</taxon>
        <taxon>Candidatus Handelsmaniibacteriota</taxon>
    </lineage>
</organism>
<feature type="transmembrane region" description="Helical" evidence="4">
    <location>
        <begin position="397"/>
        <end position="419"/>
    </location>
</feature>
<dbReference type="AlphaFoldDB" id="A0A1F6CRU2"/>
<dbReference type="Pfam" id="PF07690">
    <property type="entry name" value="MFS_1"/>
    <property type="match status" value="2"/>
</dbReference>
<dbReference type="PANTHER" id="PTHR23520">
    <property type="entry name" value="TRANSPORTER, PUTATIVE (AFU_ORTHOLOGUE AFUA_3G04000)-RELATED"/>
    <property type="match status" value="1"/>
</dbReference>
<comment type="caution">
    <text evidence="6">The sequence shown here is derived from an EMBL/GenBank/DDBJ whole genome shotgun (WGS) entry which is preliminary data.</text>
</comment>
<feature type="domain" description="Major facilitator superfamily (MFS) profile" evidence="5">
    <location>
        <begin position="246"/>
        <end position="427"/>
    </location>
</feature>
<dbReference type="SUPFAM" id="SSF103473">
    <property type="entry name" value="MFS general substrate transporter"/>
    <property type="match status" value="1"/>
</dbReference>
<dbReference type="Gene3D" id="1.20.1250.20">
    <property type="entry name" value="MFS general substrate transporter like domains"/>
    <property type="match status" value="2"/>
</dbReference>
<keyword evidence="3 4" id="KW-0472">Membrane</keyword>
<feature type="transmembrane region" description="Helical" evidence="4">
    <location>
        <begin position="325"/>
        <end position="347"/>
    </location>
</feature>
<evidence type="ECO:0000256" key="3">
    <source>
        <dbReference type="ARBA" id="ARBA00023136"/>
    </source>
</evidence>
<keyword evidence="2 4" id="KW-1133">Transmembrane helix</keyword>
<evidence type="ECO:0000256" key="1">
    <source>
        <dbReference type="ARBA" id="ARBA00022692"/>
    </source>
</evidence>
<feature type="transmembrane region" description="Helical" evidence="4">
    <location>
        <begin position="159"/>
        <end position="179"/>
    </location>
</feature>
<reference evidence="6 7" key="1">
    <citation type="journal article" date="2016" name="Nat. Commun.">
        <title>Thousands of microbial genomes shed light on interconnected biogeochemical processes in an aquifer system.</title>
        <authorList>
            <person name="Anantharaman K."/>
            <person name="Brown C.T."/>
            <person name="Hug L.A."/>
            <person name="Sharon I."/>
            <person name="Castelle C.J."/>
            <person name="Probst A.J."/>
            <person name="Thomas B.C."/>
            <person name="Singh A."/>
            <person name="Wilkins M.J."/>
            <person name="Karaoz U."/>
            <person name="Brodie E.L."/>
            <person name="Williams K.H."/>
            <person name="Hubbard S.S."/>
            <person name="Banfield J.F."/>
        </authorList>
    </citation>
    <scope>NUCLEOTIDE SEQUENCE [LARGE SCALE GENOMIC DNA]</scope>
    <source>
        <strain evidence="7">RIFCSPLOWO2_12_FULL_64_10</strain>
    </source>
</reference>
<evidence type="ECO:0000259" key="5">
    <source>
        <dbReference type="PROSITE" id="PS50850"/>
    </source>
</evidence>
<feature type="transmembrane region" description="Helical" evidence="4">
    <location>
        <begin position="199"/>
        <end position="220"/>
    </location>
</feature>
<dbReference type="InterPro" id="IPR011701">
    <property type="entry name" value="MFS"/>
</dbReference>
<protein>
    <recommendedName>
        <fullName evidence="5">Major facilitator superfamily (MFS) profile domain-containing protein</fullName>
    </recommendedName>
</protein>
<dbReference type="Proteomes" id="UP000178606">
    <property type="component" value="Unassembled WGS sequence"/>
</dbReference>
<proteinExistence type="predicted"/>